<dbReference type="PROSITE" id="PS51186">
    <property type="entry name" value="GNAT"/>
    <property type="match status" value="1"/>
</dbReference>
<evidence type="ECO:0000313" key="2">
    <source>
        <dbReference type="EMBL" id="CAL1413925.1"/>
    </source>
</evidence>
<evidence type="ECO:0000313" key="3">
    <source>
        <dbReference type="Proteomes" id="UP001497516"/>
    </source>
</evidence>
<dbReference type="Proteomes" id="UP001497516">
    <property type="component" value="Chromosome 9"/>
</dbReference>
<gene>
    <name evidence="2" type="ORF">LTRI10_LOCUS53120</name>
</gene>
<accession>A0AAV2GT27</accession>
<dbReference type="InterPro" id="IPR016181">
    <property type="entry name" value="Acyl_CoA_acyltransferase"/>
</dbReference>
<dbReference type="AlphaFoldDB" id="A0AAV2GT27"/>
<sequence>MPTTTVSIHAPPEFLTFPASVASRNIHKLSTVTASWRMSMDSGSFQTKKREELSLHIQHPAAFDPKWDTPRQPDLRFDRLQIPEQDLKELNKLEFGQFVAREALIDEEYWTAAWLRAESLWENRGNDRYADSLKKKYADQEFHAIRRRLIGPYGQKSKCIITLRKQDEKVKRTVLKSVVGTLDLSIRSLLPGEIFPGEHGKAPHFCNIDGGGEDRYSYVSNLVVSLSARRQGIATNMMQFVVETAKSSGVEHLYVHVDRNNKLAQQLYDKMGFEMIEEASDGLVEDNTFLLRCRL</sequence>
<dbReference type="Pfam" id="PF00583">
    <property type="entry name" value="Acetyltransf_1"/>
    <property type="match status" value="1"/>
</dbReference>
<dbReference type="EMBL" id="OZ034822">
    <property type="protein sequence ID" value="CAL1413925.1"/>
    <property type="molecule type" value="Genomic_DNA"/>
</dbReference>
<keyword evidence="3" id="KW-1185">Reference proteome</keyword>
<dbReference type="Gene3D" id="3.40.630.30">
    <property type="match status" value="1"/>
</dbReference>
<dbReference type="SUPFAM" id="SSF55729">
    <property type="entry name" value="Acyl-CoA N-acyltransferases (Nat)"/>
    <property type="match status" value="1"/>
</dbReference>
<dbReference type="CDD" id="cd04301">
    <property type="entry name" value="NAT_SF"/>
    <property type="match status" value="1"/>
</dbReference>
<dbReference type="PANTHER" id="PTHR47426">
    <property type="entry name" value="ACYL-COA N-ACYLTRANSFERASES (NAT) SUPERFAMILY PROTEIN"/>
    <property type="match status" value="1"/>
</dbReference>
<dbReference type="InterPro" id="IPR000182">
    <property type="entry name" value="GNAT_dom"/>
</dbReference>
<reference evidence="2 3" key="1">
    <citation type="submission" date="2024-04" db="EMBL/GenBank/DDBJ databases">
        <authorList>
            <person name="Fracassetti M."/>
        </authorList>
    </citation>
    <scope>NUCLEOTIDE SEQUENCE [LARGE SCALE GENOMIC DNA]</scope>
</reference>
<protein>
    <recommendedName>
        <fullName evidence="1">N-acetyltransferase domain-containing protein</fullName>
    </recommendedName>
</protein>
<feature type="domain" description="N-acetyltransferase" evidence="1">
    <location>
        <begin position="161"/>
        <end position="295"/>
    </location>
</feature>
<name>A0AAV2GT27_9ROSI</name>
<organism evidence="2 3">
    <name type="scientific">Linum trigynum</name>
    <dbReference type="NCBI Taxonomy" id="586398"/>
    <lineage>
        <taxon>Eukaryota</taxon>
        <taxon>Viridiplantae</taxon>
        <taxon>Streptophyta</taxon>
        <taxon>Embryophyta</taxon>
        <taxon>Tracheophyta</taxon>
        <taxon>Spermatophyta</taxon>
        <taxon>Magnoliopsida</taxon>
        <taxon>eudicotyledons</taxon>
        <taxon>Gunneridae</taxon>
        <taxon>Pentapetalae</taxon>
        <taxon>rosids</taxon>
        <taxon>fabids</taxon>
        <taxon>Malpighiales</taxon>
        <taxon>Linaceae</taxon>
        <taxon>Linum</taxon>
    </lineage>
</organism>
<evidence type="ECO:0000259" key="1">
    <source>
        <dbReference type="PROSITE" id="PS51186"/>
    </source>
</evidence>
<dbReference type="PANTHER" id="PTHR47426:SF3">
    <property type="entry name" value="GCN5-RELATED N-ACETYLTRANSFERASE 6, CHLOROPLASTIC"/>
    <property type="match status" value="1"/>
</dbReference>
<proteinExistence type="predicted"/>
<dbReference type="GO" id="GO:0016747">
    <property type="term" value="F:acyltransferase activity, transferring groups other than amino-acyl groups"/>
    <property type="evidence" value="ECO:0007669"/>
    <property type="project" value="InterPro"/>
</dbReference>